<dbReference type="RefSeq" id="WP_306041770.1">
    <property type="nucleotide sequence ID" value="NZ_CP132309.1"/>
</dbReference>
<proteinExistence type="predicted"/>
<reference evidence="1 2" key="1">
    <citation type="submission" date="2023-08" db="EMBL/GenBank/DDBJ databases">
        <title>Pathogen: clinical or host-associated sample.</title>
        <authorList>
            <person name="Hergert J."/>
            <person name="Casey R."/>
            <person name="Wagner J."/>
            <person name="Young E.L."/>
            <person name="Oakeson K.F."/>
        </authorList>
    </citation>
    <scope>NUCLEOTIDE SEQUENCE [LARGE SCALE GENOMIC DNA]</scope>
    <source>
        <strain evidence="1 2">1760953</strain>
        <plasmid evidence="1 2">unnamed7</plasmid>
    </source>
</reference>
<dbReference type="AlphaFoldDB" id="A0AA50CSP2"/>
<dbReference type="Proteomes" id="UP001234585">
    <property type="component" value="Plasmid unnamed7"/>
</dbReference>
<gene>
    <name evidence="1" type="ORF">Q9313_28555</name>
</gene>
<keyword evidence="1" id="KW-0614">Plasmid</keyword>
<evidence type="ECO:0000313" key="2">
    <source>
        <dbReference type="Proteomes" id="UP001234585"/>
    </source>
</evidence>
<protein>
    <recommendedName>
        <fullName evidence="3">Acetyltransferase (GNAT) family protein</fullName>
    </recommendedName>
</protein>
<dbReference type="SUPFAM" id="SSF55729">
    <property type="entry name" value="Acyl-CoA N-acyltransferases (Nat)"/>
    <property type="match status" value="1"/>
</dbReference>
<dbReference type="CDD" id="cd04301">
    <property type="entry name" value="NAT_SF"/>
    <property type="match status" value="1"/>
</dbReference>
<organism evidence="1 2">
    <name type="scientific">Shinella sumterensis</name>
    <dbReference type="NCBI Taxonomy" id="1967501"/>
    <lineage>
        <taxon>Bacteria</taxon>
        <taxon>Pseudomonadati</taxon>
        <taxon>Pseudomonadota</taxon>
        <taxon>Alphaproteobacteria</taxon>
        <taxon>Hyphomicrobiales</taxon>
        <taxon>Rhizobiaceae</taxon>
        <taxon>Shinella</taxon>
    </lineage>
</organism>
<accession>A0AA50CSP2</accession>
<dbReference type="InterPro" id="IPR016181">
    <property type="entry name" value="Acyl_CoA_acyltransferase"/>
</dbReference>
<sequence length="222" mass="25312">MPKFSILEVRHPEESLTGAPIALLCQRDDETRGTVSIIRLRVTAIRPNRHSGRDMATRFAASYDSQTGRMSLSSENPNDGTGAVFIDPERLRGLRIGSYLMSEIVAWARQWPDAKVNHIRLVELQATADNIERRAKFYAYLGVRFSAGDEPVTASQLTHSANWKKNITVTTLDDFLTDQITVRRELDECRRTVEMLRAELKDKPVPSLLRRAWWSIFGRNVK</sequence>
<evidence type="ECO:0008006" key="3">
    <source>
        <dbReference type="Google" id="ProtNLM"/>
    </source>
</evidence>
<name>A0AA50CSP2_9HYPH</name>
<geneLocation type="plasmid" evidence="1 2">
    <name>unnamed7</name>
</geneLocation>
<dbReference type="EMBL" id="CP132309">
    <property type="protein sequence ID" value="WLS01351.1"/>
    <property type="molecule type" value="Genomic_DNA"/>
</dbReference>
<keyword evidence="2" id="KW-1185">Reference proteome</keyword>
<evidence type="ECO:0000313" key="1">
    <source>
        <dbReference type="EMBL" id="WLS01351.1"/>
    </source>
</evidence>